<dbReference type="eggNOG" id="COG0457">
    <property type="taxonomic scope" value="Bacteria"/>
</dbReference>
<dbReference type="Gene3D" id="1.25.40.10">
    <property type="entry name" value="Tetratricopeptide repeat domain"/>
    <property type="match status" value="3"/>
</dbReference>
<accession>B7KB11</accession>
<dbReference type="InterPro" id="IPR024983">
    <property type="entry name" value="CHAT_dom"/>
</dbReference>
<dbReference type="EMBL" id="CP001291">
    <property type="protein sequence ID" value="ACK70121.1"/>
    <property type="molecule type" value="Genomic_DNA"/>
</dbReference>
<dbReference type="SUPFAM" id="SSF48452">
    <property type="entry name" value="TPR-like"/>
    <property type="match status" value="3"/>
</dbReference>
<dbReference type="SMART" id="SM00028">
    <property type="entry name" value="TPR"/>
    <property type="match status" value="5"/>
</dbReference>
<evidence type="ECO:0000259" key="2">
    <source>
        <dbReference type="Pfam" id="PF12770"/>
    </source>
</evidence>
<keyword evidence="4" id="KW-1185">Reference proteome</keyword>
<keyword evidence="1" id="KW-0732">Signal</keyword>
<dbReference type="Pfam" id="PF12770">
    <property type="entry name" value="CHAT"/>
    <property type="match status" value="1"/>
</dbReference>
<dbReference type="STRING" id="65393.PCC7424_1685"/>
<dbReference type="KEGG" id="cyc:PCC7424_1685"/>
<dbReference type="PANTHER" id="PTHR10098">
    <property type="entry name" value="RAPSYN-RELATED"/>
    <property type="match status" value="1"/>
</dbReference>
<dbReference type="eggNOG" id="COG4995">
    <property type="taxonomic scope" value="Bacteria"/>
</dbReference>
<evidence type="ECO:0000256" key="1">
    <source>
        <dbReference type="SAM" id="SignalP"/>
    </source>
</evidence>
<evidence type="ECO:0000313" key="4">
    <source>
        <dbReference type="Proteomes" id="UP000002384"/>
    </source>
</evidence>
<evidence type="ECO:0000313" key="3">
    <source>
        <dbReference type="EMBL" id="ACK70121.1"/>
    </source>
</evidence>
<dbReference type="HOGENOM" id="CLU_002404_0_0_3"/>
<dbReference type="PANTHER" id="PTHR10098:SF112">
    <property type="entry name" value="SLR0380 PROTEIN"/>
    <property type="match status" value="1"/>
</dbReference>
<dbReference type="RefSeq" id="WP_012599065.1">
    <property type="nucleotide sequence ID" value="NC_011729.1"/>
</dbReference>
<protein>
    <submittedName>
        <fullName evidence="3">Tetratricopeptide domain protein</fullName>
    </submittedName>
</protein>
<dbReference type="InterPro" id="IPR011990">
    <property type="entry name" value="TPR-like_helical_dom_sf"/>
</dbReference>
<dbReference type="AlphaFoldDB" id="B7KB11"/>
<feature type="signal peptide" evidence="1">
    <location>
        <begin position="1"/>
        <end position="25"/>
    </location>
</feature>
<feature type="chain" id="PRO_5002858874" evidence="1">
    <location>
        <begin position="26"/>
        <end position="891"/>
    </location>
</feature>
<feature type="domain" description="CHAT" evidence="2">
    <location>
        <begin position="618"/>
        <end position="889"/>
    </location>
</feature>
<dbReference type="InterPro" id="IPR019734">
    <property type="entry name" value="TPR_rpt"/>
</dbReference>
<dbReference type="Proteomes" id="UP000002384">
    <property type="component" value="Chromosome"/>
</dbReference>
<name>B7KB11_GLOC7</name>
<proteinExistence type="predicted"/>
<gene>
    <name evidence="3" type="ordered locus">PCC7424_1685</name>
</gene>
<dbReference type="OrthoDB" id="446317at2"/>
<organism evidence="3 4">
    <name type="scientific">Gloeothece citriformis (strain PCC 7424)</name>
    <name type="common">Cyanothece sp. (strain PCC 7424)</name>
    <dbReference type="NCBI Taxonomy" id="65393"/>
    <lineage>
        <taxon>Bacteria</taxon>
        <taxon>Bacillati</taxon>
        <taxon>Cyanobacteriota</taxon>
        <taxon>Cyanophyceae</taxon>
        <taxon>Oscillatoriophycideae</taxon>
        <taxon>Chroococcales</taxon>
        <taxon>Aphanothecaceae</taxon>
        <taxon>Gloeothece</taxon>
        <taxon>Gloeothece citriformis</taxon>
    </lineage>
</organism>
<sequence length="891" mass="101265">MFRRLISLTILALVALLASLTFSFAGLSPTNAHNPVSDKIAQTPLNLPQQEQQGRELFQQGKIQEAIEVWQPVAETYRNQENWLNLASLLSNLALAYQEVGLLTQAEQAITESLSLLPPQPTSRESLQISGQVLNNLGLLQYSQGDVQQAFNTWEKGETVYKKLEDNLGILRSKLNQTLALQDLGLYPRACNLLIETLELSPLNCQNPKLIATDQGNKNLEILQQKLNTLPAQLDSIQILTWRRLARLLRVNGRLNEADLILKTIFPRLSSPEDKANFLLHLGKIEESKRQFVQALNYYQQALENPLNLKTKLKIQLAQLNLLILEQQWQSAASLVSVIEPEINVLPNTHTDFYTKLNFIYQLKLLKQAEKNYRLNLNIPAWEKIIFLTDQIVQNTKKLGDKQAESYGLGTLGSLYEKTQQWSTAQELTKQALLMAQSLNIPEITYRWQWQLARILKSQNQRENAINVYAQAINTLESIKSDLVSSSQELLFTFQEEVEPIYRELVDLLLQPNQTGIISQANLSQARDTIEALRLVELDNFFQQACLVTNEKKIDEIDPEASVIYTIILPDRLAIILSLPQQPLRYYSSSVKAEDLETVTAQFRDSLVIRSKRDFFPLGQQLYQWLIQPLEADLQASGIKTLVFVPDYALRNIPMSALYDRQNQQFLIEKNYNITVTSGLQILNPRPLKEIPLLTLAGGLTEPRVGFPPLNYVQQELELIENFVPTDILLNETFTVQALNQNIEKAPFPIVHLATHGQFSSEFEKTFILTWDEKLNIVQLERLLQQPTRIGQAAIELLVLSACETASGDKRAALGLAGMAVRSGARSTLATLWSVNDEGTAEFMKYFYEELATKTVNKAEAFKQAQLALLKNPRYRHPFYWSPYVLVGNWL</sequence>
<reference evidence="4" key="1">
    <citation type="journal article" date="2011" name="MBio">
        <title>Novel metabolic attributes of the genus Cyanothece, comprising a group of unicellular nitrogen-fixing Cyanobacteria.</title>
        <authorList>
            <person name="Bandyopadhyay A."/>
            <person name="Elvitigala T."/>
            <person name="Welsh E."/>
            <person name="Stockel J."/>
            <person name="Liberton M."/>
            <person name="Min H."/>
            <person name="Sherman L.A."/>
            <person name="Pakrasi H.B."/>
        </authorList>
    </citation>
    <scope>NUCLEOTIDE SEQUENCE [LARGE SCALE GENOMIC DNA]</scope>
    <source>
        <strain evidence="4">PCC 7424</strain>
    </source>
</reference>